<evidence type="ECO:0000313" key="1">
    <source>
        <dbReference type="EMBL" id="EKC68557.1"/>
    </source>
</evidence>
<accession>K1T669</accession>
<dbReference type="AlphaFoldDB" id="K1T669"/>
<evidence type="ECO:0008006" key="2">
    <source>
        <dbReference type="Google" id="ProtNLM"/>
    </source>
</evidence>
<protein>
    <recommendedName>
        <fullName evidence="2">Cupin</fullName>
    </recommendedName>
</protein>
<gene>
    <name evidence="1" type="ORF">LEA_08735</name>
</gene>
<reference evidence="1" key="1">
    <citation type="journal article" date="2013" name="Environ. Microbiol.">
        <title>Microbiota from the distal guts of lean and obese adolescents exhibit partial functional redundancy besides clear differences in community structure.</title>
        <authorList>
            <person name="Ferrer M."/>
            <person name="Ruiz A."/>
            <person name="Lanza F."/>
            <person name="Haange S.B."/>
            <person name="Oberbach A."/>
            <person name="Till H."/>
            <person name="Bargiela R."/>
            <person name="Campoy C."/>
            <person name="Segura M.T."/>
            <person name="Richter M."/>
            <person name="von Bergen M."/>
            <person name="Seifert J."/>
            <person name="Suarez A."/>
        </authorList>
    </citation>
    <scope>NUCLEOTIDE SEQUENCE</scope>
</reference>
<comment type="caution">
    <text evidence="1">The sequence shown here is derived from an EMBL/GenBank/DDBJ whole genome shotgun (WGS) entry which is preliminary data.</text>
</comment>
<proteinExistence type="predicted"/>
<organism evidence="1">
    <name type="scientific">human gut metagenome</name>
    <dbReference type="NCBI Taxonomy" id="408170"/>
    <lineage>
        <taxon>unclassified sequences</taxon>
        <taxon>metagenomes</taxon>
        <taxon>organismal metagenomes</taxon>
    </lineage>
</organism>
<sequence>MDEVIYEEGVSYLQDGGDTIRKVSYQEIERIHLNPVEGVYACQVPKGAWHTVEVYEPSVIFKAKEGAYGSEILRTT</sequence>
<name>K1T669_9ZZZZ</name>
<dbReference type="EMBL" id="AJWY01005831">
    <property type="protein sequence ID" value="EKC68557.1"/>
    <property type="molecule type" value="Genomic_DNA"/>
</dbReference>